<feature type="signal peptide" evidence="3">
    <location>
        <begin position="1"/>
        <end position="22"/>
    </location>
</feature>
<dbReference type="Proteomes" id="UP001457282">
    <property type="component" value="Unassembled WGS sequence"/>
</dbReference>
<sequence length="407" mass="46422">MAASKLFVFSIFPALLFTRITAEPPLRNDGASSSPEVVDSPLRLQLQLRLLETKVYLLESSINEKNRELRKKDERIRQMEEIIQGKSSSNAFFQSEIEAVEGKESLDAMEFTDKLHVKTNEELVKQVREDIILQNKKKDELEARARVAEQKIHELKFKVEDAHGGWLSVLHSVAVHISDFQSYIVTCWNERGRPALDVVFEKALEMEAQVKSSTQLSIETIKSKWIPGLKKQSLEIIAHLEPNIQLLAAKTVDVYHLSKSSVAPIVFKAQEMADPHIQVAKKFTEPYIARVTMVIDEATIVTRIHLANIHVALKPYTKEVLQACRKFIKSAAFYHHEVQEMLKNNQLTQSLATIELAWLVATALLALPAVVMFKLSSAIFRRKANKRIYSSHAHHTRRKLKRAHPDK</sequence>
<proteinExistence type="predicted"/>
<keyword evidence="5" id="KW-1185">Reference proteome</keyword>
<dbReference type="PANTHER" id="PTHR34360">
    <property type="entry name" value="OS08G0519400 PROTEIN"/>
    <property type="match status" value="1"/>
</dbReference>
<feature type="transmembrane region" description="Helical" evidence="2">
    <location>
        <begin position="356"/>
        <end position="380"/>
    </location>
</feature>
<evidence type="ECO:0000313" key="4">
    <source>
        <dbReference type="EMBL" id="KAK9931640.1"/>
    </source>
</evidence>
<dbReference type="AlphaFoldDB" id="A0AAW1X3U4"/>
<comment type="caution">
    <text evidence="4">The sequence shown here is derived from an EMBL/GenBank/DDBJ whole genome shotgun (WGS) entry which is preliminary data.</text>
</comment>
<accession>A0AAW1X3U4</accession>
<keyword evidence="2" id="KW-0472">Membrane</keyword>
<evidence type="ECO:0000256" key="2">
    <source>
        <dbReference type="SAM" id="Phobius"/>
    </source>
</evidence>
<dbReference type="EMBL" id="JBEDUW010000004">
    <property type="protein sequence ID" value="KAK9931640.1"/>
    <property type="molecule type" value="Genomic_DNA"/>
</dbReference>
<dbReference type="PANTHER" id="PTHR34360:SF1">
    <property type="entry name" value="OS08G0519400 PROTEIN"/>
    <property type="match status" value="1"/>
</dbReference>
<organism evidence="4 5">
    <name type="scientific">Rubus argutus</name>
    <name type="common">Southern blackberry</name>
    <dbReference type="NCBI Taxonomy" id="59490"/>
    <lineage>
        <taxon>Eukaryota</taxon>
        <taxon>Viridiplantae</taxon>
        <taxon>Streptophyta</taxon>
        <taxon>Embryophyta</taxon>
        <taxon>Tracheophyta</taxon>
        <taxon>Spermatophyta</taxon>
        <taxon>Magnoliopsida</taxon>
        <taxon>eudicotyledons</taxon>
        <taxon>Gunneridae</taxon>
        <taxon>Pentapetalae</taxon>
        <taxon>rosids</taxon>
        <taxon>fabids</taxon>
        <taxon>Rosales</taxon>
        <taxon>Rosaceae</taxon>
        <taxon>Rosoideae</taxon>
        <taxon>Rosoideae incertae sedis</taxon>
        <taxon>Rubus</taxon>
    </lineage>
</organism>
<protein>
    <submittedName>
        <fullName evidence="4">Uncharacterized protein</fullName>
    </submittedName>
</protein>
<evidence type="ECO:0000256" key="1">
    <source>
        <dbReference type="SAM" id="Coils"/>
    </source>
</evidence>
<keyword evidence="1" id="KW-0175">Coiled coil</keyword>
<keyword evidence="2" id="KW-0812">Transmembrane</keyword>
<evidence type="ECO:0000313" key="5">
    <source>
        <dbReference type="Proteomes" id="UP001457282"/>
    </source>
</evidence>
<name>A0AAW1X3U4_RUBAR</name>
<evidence type="ECO:0000256" key="3">
    <source>
        <dbReference type="SAM" id="SignalP"/>
    </source>
</evidence>
<gene>
    <name evidence="4" type="ORF">M0R45_018911</name>
</gene>
<keyword evidence="2" id="KW-1133">Transmembrane helix</keyword>
<reference evidence="4 5" key="1">
    <citation type="journal article" date="2023" name="G3 (Bethesda)">
        <title>A chromosome-length genome assembly and annotation of blackberry (Rubus argutus, cv. 'Hillquist').</title>
        <authorList>
            <person name="Bruna T."/>
            <person name="Aryal R."/>
            <person name="Dudchenko O."/>
            <person name="Sargent D.J."/>
            <person name="Mead D."/>
            <person name="Buti M."/>
            <person name="Cavallini A."/>
            <person name="Hytonen T."/>
            <person name="Andres J."/>
            <person name="Pham M."/>
            <person name="Weisz D."/>
            <person name="Mascagni F."/>
            <person name="Usai G."/>
            <person name="Natali L."/>
            <person name="Bassil N."/>
            <person name="Fernandez G.E."/>
            <person name="Lomsadze A."/>
            <person name="Armour M."/>
            <person name="Olukolu B."/>
            <person name="Poorten T."/>
            <person name="Britton C."/>
            <person name="Davik J."/>
            <person name="Ashrafi H."/>
            <person name="Aiden E.L."/>
            <person name="Borodovsky M."/>
            <person name="Worthington M."/>
        </authorList>
    </citation>
    <scope>NUCLEOTIDE SEQUENCE [LARGE SCALE GENOMIC DNA]</scope>
    <source>
        <strain evidence="4">PI 553951</strain>
    </source>
</reference>
<feature type="chain" id="PRO_5043329499" evidence="3">
    <location>
        <begin position="23"/>
        <end position="407"/>
    </location>
</feature>
<keyword evidence="3" id="KW-0732">Signal</keyword>
<feature type="coiled-coil region" evidence="1">
    <location>
        <begin position="124"/>
        <end position="158"/>
    </location>
</feature>